<evidence type="ECO:0000313" key="3">
    <source>
        <dbReference type="Proteomes" id="UP000563898"/>
    </source>
</evidence>
<feature type="transmembrane region" description="Helical" evidence="1">
    <location>
        <begin position="175"/>
        <end position="191"/>
    </location>
</feature>
<protein>
    <submittedName>
        <fullName evidence="2">DUF5134 domain-containing protein</fullName>
    </submittedName>
</protein>
<reference evidence="2 3" key="1">
    <citation type="submission" date="2020-04" db="EMBL/GenBank/DDBJ databases">
        <title>MicrobeNet Type strains.</title>
        <authorList>
            <person name="Nicholson A.C."/>
        </authorList>
    </citation>
    <scope>NUCLEOTIDE SEQUENCE [LARGE SCALE GENOMIC DNA]</scope>
    <source>
        <strain evidence="2 3">ATCC BAA-14</strain>
    </source>
</reference>
<comment type="caution">
    <text evidence="2">The sequence shown here is derived from an EMBL/GenBank/DDBJ whole genome shotgun (WGS) entry which is preliminary data.</text>
</comment>
<feature type="transmembrane region" description="Helical" evidence="1">
    <location>
        <begin position="25"/>
        <end position="45"/>
    </location>
</feature>
<keyword evidence="1" id="KW-1133">Transmembrane helix</keyword>
<dbReference type="InterPro" id="IPR033458">
    <property type="entry name" value="DUF5134"/>
</dbReference>
<feature type="transmembrane region" description="Helical" evidence="1">
    <location>
        <begin position="51"/>
        <end position="72"/>
    </location>
</feature>
<accession>A0A846WK90</accession>
<dbReference type="AlphaFoldDB" id="A0A846WK90"/>
<proteinExistence type="predicted"/>
<evidence type="ECO:0000256" key="1">
    <source>
        <dbReference type="SAM" id="Phobius"/>
    </source>
</evidence>
<dbReference type="Proteomes" id="UP000563898">
    <property type="component" value="Unassembled WGS sequence"/>
</dbReference>
<dbReference type="EMBL" id="JAAXPC010000005">
    <property type="protein sequence ID" value="NKY02085.1"/>
    <property type="molecule type" value="Genomic_DNA"/>
</dbReference>
<sequence>MAITGVFTLCAVIYLMRAWHSPTPLTRFAGILHVLMAVAMIAMVWPWSAQAAPIVSVLVFSGGALFFANRVVVDADATRRHLLVGSYDAAMMASMVVMSVLMSVPATVSSGSAEANSAQGSMPGMGSMSGMGVPGTAGWAQPTGVAVLAALCAAAYFAAALWWFYALIRGPARPWGEVLMATGMGVAFAVLM</sequence>
<feature type="transmembrane region" description="Helical" evidence="1">
    <location>
        <begin position="145"/>
        <end position="168"/>
    </location>
</feature>
<feature type="transmembrane region" description="Helical" evidence="1">
    <location>
        <begin position="84"/>
        <end position="104"/>
    </location>
</feature>
<name>A0A846WK90_9ACTN</name>
<keyword evidence="1" id="KW-0472">Membrane</keyword>
<keyword evidence="1" id="KW-0812">Transmembrane</keyword>
<dbReference type="Pfam" id="PF17197">
    <property type="entry name" value="DUF5134"/>
    <property type="match status" value="1"/>
</dbReference>
<dbReference type="RefSeq" id="WP_006367880.1">
    <property type="nucleotide sequence ID" value="NZ_CP116236.1"/>
</dbReference>
<gene>
    <name evidence="2" type="ORF">HGA05_10905</name>
</gene>
<evidence type="ECO:0000313" key="2">
    <source>
        <dbReference type="EMBL" id="NKY02085.1"/>
    </source>
</evidence>
<organism evidence="2 3">
    <name type="scientific">Gordonia polyisoprenivorans</name>
    <dbReference type="NCBI Taxonomy" id="84595"/>
    <lineage>
        <taxon>Bacteria</taxon>
        <taxon>Bacillati</taxon>
        <taxon>Actinomycetota</taxon>
        <taxon>Actinomycetes</taxon>
        <taxon>Mycobacteriales</taxon>
        <taxon>Gordoniaceae</taxon>
        <taxon>Gordonia</taxon>
    </lineage>
</organism>